<comment type="caution">
    <text evidence="2">The sequence shown here is derived from an EMBL/GenBank/DDBJ whole genome shotgun (WGS) entry which is preliminary data.</text>
</comment>
<evidence type="ECO:0000313" key="3">
    <source>
        <dbReference type="Proteomes" id="UP000579812"/>
    </source>
</evidence>
<feature type="region of interest" description="Disordered" evidence="1">
    <location>
        <begin position="46"/>
        <end position="129"/>
    </location>
</feature>
<feature type="compositionally biased region" description="Pro residues" evidence="1">
    <location>
        <begin position="55"/>
        <end position="68"/>
    </location>
</feature>
<gene>
    <name evidence="2" type="ORF">G5714_020481</name>
</gene>
<evidence type="ECO:0000313" key="2">
    <source>
        <dbReference type="EMBL" id="KAF4098451.1"/>
    </source>
</evidence>
<keyword evidence="3" id="KW-1185">Reference proteome</keyword>
<sequence length="181" mass="19795">MVSAKECPPQNVGGLFWHSAPGGGGLEVVEESCLGRGRVAQLMKTFSVSSESPPSQTPPRGNKPPIPEKPTHLRLRPSPSLRDVGELFPGKCGRPLANRTPHPPAKPGHCRQGPPMSNKKGPLLLLRQREDETDTSVFLFLHLSPDAHRRKKKKEREEGKQSVAFWGVPPPTPPSTLEELC</sequence>
<accession>A0A7J6BUN0</accession>
<dbReference type="AlphaFoldDB" id="A0A7J6BUN0"/>
<reference evidence="2 3" key="1">
    <citation type="submission" date="2020-04" db="EMBL/GenBank/DDBJ databases">
        <title>Chromosome-level genome assembly of a cyprinid fish Onychostoma macrolepis by integration of Nanopore Sequencing, Bionano and Hi-C technology.</title>
        <authorList>
            <person name="Wang D."/>
        </authorList>
    </citation>
    <scope>NUCLEOTIDE SEQUENCE [LARGE SCALE GENOMIC DNA]</scope>
    <source>
        <strain evidence="2">SWU-2019</strain>
        <tissue evidence="2">Muscle</tissue>
    </source>
</reference>
<protein>
    <submittedName>
        <fullName evidence="2">Uncharacterized protein</fullName>
    </submittedName>
</protein>
<evidence type="ECO:0000256" key="1">
    <source>
        <dbReference type="SAM" id="MobiDB-lite"/>
    </source>
</evidence>
<organism evidence="2 3">
    <name type="scientific">Onychostoma macrolepis</name>
    <dbReference type="NCBI Taxonomy" id="369639"/>
    <lineage>
        <taxon>Eukaryota</taxon>
        <taxon>Metazoa</taxon>
        <taxon>Chordata</taxon>
        <taxon>Craniata</taxon>
        <taxon>Vertebrata</taxon>
        <taxon>Euteleostomi</taxon>
        <taxon>Actinopterygii</taxon>
        <taxon>Neopterygii</taxon>
        <taxon>Teleostei</taxon>
        <taxon>Ostariophysi</taxon>
        <taxon>Cypriniformes</taxon>
        <taxon>Cyprinidae</taxon>
        <taxon>Acrossocheilinae</taxon>
        <taxon>Onychostoma</taxon>
    </lineage>
</organism>
<name>A0A7J6BUN0_9TELE</name>
<feature type="region of interest" description="Disordered" evidence="1">
    <location>
        <begin position="144"/>
        <end position="181"/>
    </location>
</feature>
<proteinExistence type="predicted"/>
<dbReference type="Proteomes" id="UP000579812">
    <property type="component" value="Unassembled WGS sequence"/>
</dbReference>
<dbReference type="EMBL" id="JAAMOB010000021">
    <property type="protein sequence ID" value="KAF4098451.1"/>
    <property type="molecule type" value="Genomic_DNA"/>
</dbReference>